<evidence type="ECO:0000313" key="2">
    <source>
        <dbReference type="EMBL" id="ROR74412.1"/>
    </source>
</evidence>
<protein>
    <submittedName>
        <fullName evidence="2">Pentapeptide repeat protein</fullName>
    </submittedName>
</protein>
<dbReference type="PANTHER" id="PTHR14136">
    <property type="entry name" value="BTB_POZ DOMAIN-CONTAINING PROTEIN KCTD9"/>
    <property type="match status" value="1"/>
</dbReference>
<accession>A0A3N2BGN0</accession>
<reference evidence="2 3" key="1">
    <citation type="submission" date="2018-11" db="EMBL/GenBank/DDBJ databases">
        <title>Sequencing the genomes of 1000 actinobacteria strains.</title>
        <authorList>
            <person name="Klenk H.-P."/>
        </authorList>
    </citation>
    <scope>NUCLEOTIDE SEQUENCE [LARGE SCALE GENOMIC DNA]</scope>
    <source>
        <strain evidence="2 3">DSM 11294</strain>
    </source>
</reference>
<dbReference type="Pfam" id="PF13599">
    <property type="entry name" value="Pentapeptide_4"/>
    <property type="match status" value="1"/>
</dbReference>
<dbReference type="Gene3D" id="2.160.20.80">
    <property type="entry name" value="E3 ubiquitin-protein ligase SopA"/>
    <property type="match status" value="1"/>
</dbReference>
<comment type="caution">
    <text evidence="2">The sequence shown here is derived from an EMBL/GenBank/DDBJ whole genome shotgun (WGS) entry which is preliminary data.</text>
</comment>
<dbReference type="AlphaFoldDB" id="A0A3N2BGN0"/>
<feature type="region of interest" description="Disordered" evidence="1">
    <location>
        <begin position="1"/>
        <end position="38"/>
    </location>
</feature>
<sequence length="232" mass="25309">MVTVSVPDMADQRSDQPAAPQVETPRLEQLTPGVSGDLSVDDDDLENLHFRDLSFETLRLAPNRILDGIHIDGLRVGHWESLGARLVESILERVEAPGVHGPRSQFTDVEIRQSRLGSAELYEADWRSVHFVDCKIGFLNLRGAQLRDVAFTDCTIDDLDVMGATAARVDFTGTRIGRLDVHGATLSDVDLRGAELHEIVNLAGLAGVTISHAQLLLLAPLLASHLGLRVVE</sequence>
<dbReference type="InterPro" id="IPR001646">
    <property type="entry name" value="5peptide_repeat"/>
</dbReference>
<gene>
    <name evidence="2" type="ORF">EDD31_2827</name>
</gene>
<dbReference type="Proteomes" id="UP000280668">
    <property type="component" value="Unassembled WGS sequence"/>
</dbReference>
<proteinExistence type="predicted"/>
<evidence type="ECO:0000256" key="1">
    <source>
        <dbReference type="SAM" id="MobiDB-lite"/>
    </source>
</evidence>
<name>A0A3N2BGN0_9MICO</name>
<dbReference type="PANTHER" id="PTHR14136:SF17">
    <property type="entry name" value="BTB_POZ DOMAIN-CONTAINING PROTEIN KCTD9"/>
    <property type="match status" value="1"/>
</dbReference>
<keyword evidence="3" id="KW-1185">Reference proteome</keyword>
<dbReference type="EMBL" id="RKHK01000001">
    <property type="protein sequence ID" value="ROR74412.1"/>
    <property type="molecule type" value="Genomic_DNA"/>
</dbReference>
<dbReference type="SUPFAM" id="SSF141571">
    <property type="entry name" value="Pentapeptide repeat-like"/>
    <property type="match status" value="1"/>
</dbReference>
<evidence type="ECO:0000313" key="3">
    <source>
        <dbReference type="Proteomes" id="UP000280668"/>
    </source>
</evidence>
<dbReference type="InterPro" id="IPR051082">
    <property type="entry name" value="Pentapeptide-BTB/POZ_domain"/>
</dbReference>
<organism evidence="2 3">
    <name type="scientific">Bogoriella caseilytica</name>
    <dbReference type="NCBI Taxonomy" id="56055"/>
    <lineage>
        <taxon>Bacteria</taxon>
        <taxon>Bacillati</taxon>
        <taxon>Actinomycetota</taxon>
        <taxon>Actinomycetes</taxon>
        <taxon>Micrococcales</taxon>
        <taxon>Bogoriellaceae</taxon>
        <taxon>Bogoriella</taxon>
    </lineage>
</organism>